<gene>
    <name evidence="4" type="ORF">H7U35_05800</name>
    <name evidence="3" type="ORF">K8W02_06015</name>
</gene>
<dbReference type="EMBL" id="JACLYZ010000009">
    <property type="protein sequence ID" value="MBM6734732.1"/>
    <property type="molecule type" value="Genomic_DNA"/>
</dbReference>
<evidence type="ECO:0000313" key="4">
    <source>
        <dbReference type="EMBL" id="MBM6734732.1"/>
    </source>
</evidence>
<organism evidence="3 5">
    <name type="scientific">Mediterranea massiliensis</name>
    <dbReference type="NCBI Taxonomy" id="1841865"/>
    <lineage>
        <taxon>Bacteria</taxon>
        <taxon>Pseudomonadati</taxon>
        <taxon>Bacteroidota</taxon>
        <taxon>Bacteroidia</taxon>
        <taxon>Bacteroidales</taxon>
        <taxon>Bacteroidaceae</taxon>
        <taxon>Mediterranea</taxon>
    </lineage>
</organism>
<evidence type="ECO:0000313" key="6">
    <source>
        <dbReference type="Proteomes" id="UP000766986"/>
    </source>
</evidence>
<comment type="caution">
    <text evidence="3">The sequence shown here is derived from an EMBL/GenBank/DDBJ whole genome shotgun (WGS) entry which is preliminary data.</text>
</comment>
<dbReference type="AlphaFoldDB" id="A0A921HVQ3"/>
<protein>
    <submittedName>
        <fullName evidence="3">DUF349 domain-containing protein</fullName>
    </submittedName>
</protein>
<dbReference type="EMBL" id="DYVX01000050">
    <property type="protein sequence ID" value="HJF91924.1"/>
    <property type="molecule type" value="Genomic_DNA"/>
</dbReference>
<proteinExistence type="predicted"/>
<dbReference type="InterPro" id="IPR007139">
    <property type="entry name" value="DUF349"/>
</dbReference>
<dbReference type="RefSeq" id="WP_205095073.1">
    <property type="nucleotide sequence ID" value="NZ_CAUDDV010000012.1"/>
</dbReference>
<reference evidence="4 6" key="3">
    <citation type="journal article" date="2021" name="Sci. Rep.">
        <title>The distribution of antibiotic resistance genes in chicken gut microbiota commensals.</title>
        <authorList>
            <person name="Juricova H."/>
            <person name="Matiasovicova J."/>
            <person name="Kubasova T."/>
            <person name="Cejkova D."/>
            <person name="Rychlik I."/>
        </authorList>
    </citation>
    <scope>NUCLEOTIDE SEQUENCE [LARGE SCALE GENOMIC DNA]</scope>
    <source>
        <strain evidence="4 6">An772</strain>
    </source>
</reference>
<reference evidence="3" key="2">
    <citation type="journal article" date="2021" name="PeerJ">
        <title>Extensive microbial diversity within the chicken gut microbiome revealed by metagenomics and culture.</title>
        <authorList>
            <person name="Gilroy R."/>
            <person name="Ravi A."/>
            <person name="Getino M."/>
            <person name="Pursley I."/>
            <person name="Horton D.L."/>
            <person name="Alikhan N.F."/>
            <person name="Baker D."/>
            <person name="Gharbi K."/>
            <person name="Hall N."/>
            <person name="Watson M."/>
            <person name="Adriaenssens E.M."/>
            <person name="Foster-Nyarko E."/>
            <person name="Jarju S."/>
            <person name="Secka A."/>
            <person name="Antonio M."/>
            <person name="Oren A."/>
            <person name="Chaudhuri R.R."/>
            <person name="La Ragione R."/>
            <person name="Hildebrand F."/>
            <person name="Pallen M.J."/>
        </authorList>
    </citation>
    <scope>NUCLEOTIDE SEQUENCE</scope>
    <source>
        <strain evidence="3">CHK55-1828</strain>
    </source>
</reference>
<evidence type="ECO:0000256" key="2">
    <source>
        <dbReference type="SAM" id="MobiDB-lite"/>
    </source>
</evidence>
<evidence type="ECO:0000313" key="3">
    <source>
        <dbReference type="EMBL" id="HJF91924.1"/>
    </source>
</evidence>
<keyword evidence="6" id="KW-1185">Reference proteome</keyword>
<evidence type="ECO:0000256" key="1">
    <source>
        <dbReference type="SAM" id="Coils"/>
    </source>
</evidence>
<name>A0A921HVQ3_9BACT</name>
<sequence>MTDTHDTNLPEMQAELEEEKQAAEVSETATAETPAEETSTENTTETTVQRLTKAEVIERLKAIADDVENVPKTEIDSLKQTFYKLHNAEQEAARKKFVDDGGAPEDYVPTPDPQEEEMKNIMSVIRSKRSELAAEVEKQKEMNLQVKLSIIEELKDLLESPEDANKNYTEFKRLQQQWNEVKLVPQASVNELWKNYQLYVEKFYDLLKLNNEFREYDFKKNLEIKTHLCEAAEKLAEEPDVVSAFHQLQKLHQEYRETGPVAKELREEIWARFKAASTAVNRRHQQHFDALKEAEQQNLDQKTVICEIIEGIDYNELTNFAAWDNKTQEIIALQNKWKTIGYAPQKMNVKIFERFRAACDTFFNKKAEFFKAVKESMSENLEKKRALCEKAEALKDSTDWKATADVLVKLQKEWKTIGPVAKKHSDAIWKRFIAACDYFFEQKNKAGASQRTEEQANLEKKRDIIARLEAIGEDTDADTAIDQVRNLMKEWNAVGFVPFKEKDKVYKQYHALVDKLFERYNLSQSSKKLSNFKSTLSNIQEGGAQTLYREREKLARAYENMKSELQTYENNLGFLNASSKKGNSLLTELNRKVEKLKADIDLVKEKIKAVDESIRKEA</sequence>
<dbReference type="Pfam" id="PF03993">
    <property type="entry name" value="DUF349"/>
    <property type="match status" value="5"/>
</dbReference>
<evidence type="ECO:0000313" key="5">
    <source>
        <dbReference type="Proteomes" id="UP000717835"/>
    </source>
</evidence>
<feature type="coiled-coil region" evidence="1">
    <location>
        <begin position="544"/>
        <end position="613"/>
    </location>
</feature>
<reference evidence="4" key="1">
    <citation type="submission" date="2020-08" db="EMBL/GenBank/DDBJ databases">
        <authorList>
            <person name="Cejkova D."/>
            <person name="Kubasova T."/>
            <person name="Jahodarova E."/>
            <person name="Rychlik I."/>
        </authorList>
    </citation>
    <scope>NUCLEOTIDE SEQUENCE</scope>
    <source>
        <strain evidence="4">An772</strain>
    </source>
</reference>
<reference evidence="3" key="4">
    <citation type="submission" date="2021-09" db="EMBL/GenBank/DDBJ databases">
        <authorList>
            <person name="Gilroy R."/>
        </authorList>
    </citation>
    <scope>NUCLEOTIDE SEQUENCE</scope>
    <source>
        <strain evidence="3">CHK55-1828</strain>
    </source>
</reference>
<accession>A0A921HVQ3</accession>
<dbReference type="Proteomes" id="UP000766986">
    <property type="component" value="Unassembled WGS sequence"/>
</dbReference>
<keyword evidence="1" id="KW-0175">Coiled coil</keyword>
<dbReference type="Proteomes" id="UP000717835">
    <property type="component" value="Unassembled WGS sequence"/>
</dbReference>
<feature type="compositionally biased region" description="Low complexity" evidence="2">
    <location>
        <begin position="23"/>
        <end position="33"/>
    </location>
</feature>
<feature type="region of interest" description="Disordered" evidence="2">
    <location>
        <begin position="1"/>
        <end position="49"/>
    </location>
</feature>